<accession>A0A8H6T9V2</accession>
<feature type="transmembrane region" description="Helical" evidence="3">
    <location>
        <begin position="28"/>
        <end position="49"/>
    </location>
</feature>
<keyword evidence="3" id="KW-1133">Transmembrane helix</keyword>
<evidence type="ECO:0000313" key="5">
    <source>
        <dbReference type="Proteomes" id="UP000613580"/>
    </source>
</evidence>
<reference evidence="4" key="1">
    <citation type="submission" date="2020-05" db="EMBL/GenBank/DDBJ databases">
        <title>Mycena genomes resolve the evolution of fungal bioluminescence.</title>
        <authorList>
            <person name="Tsai I.J."/>
        </authorList>
    </citation>
    <scope>NUCLEOTIDE SEQUENCE</scope>
    <source>
        <strain evidence="4">110903Hualien_Pintung</strain>
    </source>
</reference>
<organism evidence="4 5">
    <name type="scientific">Mycena chlorophos</name>
    <name type="common">Agaric fungus</name>
    <name type="synonym">Agaricus chlorophos</name>
    <dbReference type="NCBI Taxonomy" id="658473"/>
    <lineage>
        <taxon>Eukaryota</taxon>
        <taxon>Fungi</taxon>
        <taxon>Dikarya</taxon>
        <taxon>Basidiomycota</taxon>
        <taxon>Agaricomycotina</taxon>
        <taxon>Agaricomycetes</taxon>
        <taxon>Agaricomycetidae</taxon>
        <taxon>Agaricales</taxon>
        <taxon>Marasmiineae</taxon>
        <taxon>Mycenaceae</taxon>
        <taxon>Mycena</taxon>
    </lineage>
</organism>
<dbReference type="EMBL" id="JACAZE010000006">
    <property type="protein sequence ID" value="KAF7313590.1"/>
    <property type="molecule type" value="Genomic_DNA"/>
</dbReference>
<keyword evidence="5" id="KW-1185">Reference proteome</keyword>
<keyword evidence="3" id="KW-0472">Membrane</keyword>
<name>A0A8H6T9V2_MYCCL</name>
<proteinExistence type="predicted"/>
<keyword evidence="1" id="KW-0175">Coiled coil</keyword>
<evidence type="ECO:0000256" key="1">
    <source>
        <dbReference type="SAM" id="Coils"/>
    </source>
</evidence>
<gene>
    <name evidence="4" type="ORF">HMN09_00515300</name>
</gene>
<dbReference type="AlphaFoldDB" id="A0A8H6T9V2"/>
<evidence type="ECO:0000256" key="2">
    <source>
        <dbReference type="SAM" id="MobiDB-lite"/>
    </source>
</evidence>
<feature type="region of interest" description="Disordered" evidence="2">
    <location>
        <begin position="1"/>
        <end position="20"/>
    </location>
</feature>
<evidence type="ECO:0000256" key="3">
    <source>
        <dbReference type="SAM" id="Phobius"/>
    </source>
</evidence>
<protein>
    <submittedName>
        <fullName evidence="4">Growth arrest-specific 2-like</fullName>
    </submittedName>
</protein>
<sequence length="251" mass="27994">MDSESQPRPQSFAAVSEPQTPSREAGSVIRHVALLSVLLAPIAFIPYVITRRQLGKLRRQVEEIGATTAALRQTAVEKPLPSAMPKHDVAGLRLQIERNAAERAKALSAVHHQLDDLREEMVSLRNMERVSQEEVGQIVDSRLQEAAVKTDEALRFIIGQQESLQSHLFKLESEIQTLQSGPQAVNSAELHRLLEDARLARGHFTSIGSSLGDIATIIQRIEIELGHERALGYDPVERLRVLALRMQEEQM</sequence>
<evidence type="ECO:0000313" key="4">
    <source>
        <dbReference type="EMBL" id="KAF7313590.1"/>
    </source>
</evidence>
<dbReference type="OrthoDB" id="3232130at2759"/>
<dbReference type="Proteomes" id="UP000613580">
    <property type="component" value="Unassembled WGS sequence"/>
</dbReference>
<keyword evidence="3" id="KW-0812">Transmembrane</keyword>
<comment type="caution">
    <text evidence="4">The sequence shown here is derived from an EMBL/GenBank/DDBJ whole genome shotgun (WGS) entry which is preliminary data.</text>
</comment>
<feature type="coiled-coil region" evidence="1">
    <location>
        <begin position="107"/>
        <end position="134"/>
    </location>
</feature>